<keyword evidence="2" id="KW-0732">Signal</keyword>
<dbReference type="PROSITE" id="PS51762">
    <property type="entry name" value="GH16_2"/>
    <property type="match status" value="1"/>
</dbReference>
<feature type="domain" description="GH16" evidence="3">
    <location>
        <begin position="1"/>
        <end position="355"/>
    </location>
</feature>
<dbReference type="SUPFAM" id="SSF49899">
    <property type="entry name" value="Concanavalin A-like lectins/glucanases"/>
    <property type="match status" value="1"/>
</dbReference>
<comment type="similarity">
    <text evidence="1">Belongs to the glycosyl hydrolase 16 family.</text>
</comment>
<dbReference type="Gene3D" id="2.60.120.200">
    <property type="match status" value="1"/>
</dbReference>
<dbReference type="PANTHER" id="PTHR10963:SF55">
    <property type="entry name" value="GLYCOSIDE HYDROLASE FAMILY 16 PROTEIN"/>
    <property type="match status" value="1"/>
</dbReference>
<gene>
    <name evidence="4" type="ORF">QYM36_010864</name>
</gene>
<evidence type="ECO:0000313" key="4">
    <source>
        <dbReference type="EMBL" id="KAK2711976.1"/>
    </source>
</evidence>
<name>A0AA88HTX5_ARTSF</name>
<reference evidence="4" key="1">
    <citation type="submission" date="2023-07" db="EMBL/GenBank/DDBJ databases">
        <title>Chromosome-level genome assembly of Artemia franciscana.</title>
        <authorList>
            <person name="Jo E."/>
        </authorList>
    </citation>
    <scope>NUCLEOTIDE SEQUENCE</scope>
    <source>
        <tissue evidence="4">Whole body</tissue>
    </source>
</reference>
<keyword evidence="5" id="KW-1185">Reference proteome</keyword>
<dbReference type="Proteomes" id="UP001187531">
    <property type="component" value="Unassembled WGS sequence"/>
</dbReference>
<dbReference type="InterPro" id="IPR050546">
    <property type="entry name" value="Glycosyl_Hydrlase_16"/>
</dbReference>
<feature type="signal peptide" evidence="2">
    <location>
        <begin position="1"/>
        <end position="28"/>
    </location>
</feature>
<dbReference type="PANTHER" id="PTHR10963">
    <property type="entry name" value="GLYCOSYL HYDROLASE-RELATED"/>
    <property type="match status" value="1"/>
</dbReference>
<protein>
    <recommendedName>
        <fullName evidence="3">GH16 domain-containing protein</fullName>
    </recommendedName>
</protein>
<evidence type="ECO:0000256" key="2">
    <source>
        <dbReference type="SAM" id="SignalP"/>
    </source>
</evidence>
<dbReference type="InterPro" id="IPR013320">
    <property type="entry name" value="ConA-like_dom_sf"/>
</dbReference>
<accession>A0AA88HTX5</accession>
<proteinExistence type="inferred from homology"/>
<dbReference type="Pfam" id="PF00722">
    <property type="entry name" value="Glyco_hydro_16"/>
    <property type="match status" value="1"/>
</dbReference>
<evidence type="ECO:0000256" key="1">
    <source>
        <dbReference type="ARBA" id="ARBA00006865"/>
    </source>
</evidence>
<evidence type="ECO:0000313" key="5">
    <source>
        <dbReference type="Proteomes" id="UP001187531"/>
    </source>
</evidence>
<comment type="caution">
    <text evidence="4">The sequence shown here is derived from an EMBL/GenBank/DDBJ whole genome shotgun (WGS) entry which is preliminary data.</text>
</comment>
<dbReference type="GO" id="GO:0005975">
    <property type="term" value="P:carbohydrate metabolic process"/>
    <property type="evidence" value="ECO:0007669"/>
    <property type="project" value="InterPro"/>
</dbReference>
<sequence>MDLQDLCFPTTMEKTLLLLSCAVSLGLCQNLIWQEEFDTLDTNVWEHLITGWRGGNWEFQYYSDRPENSFVRDGILHIKPTLTADRFSEEFLYNGVLDLNQEGCNINIDNGCIIYSGDEIINPIQSARLRSSISFSFTYGRVDVRAKMPMGDWIWPAIWLLPTDEVYGGWPMSGEIDLIEVRGNTDFKCGDKDIGIQMMGSTLHWGPAWDQNQYWRTAWEKHIESGTWHDDYHIYSFEWTADGFRFYIDNQEWASVYPPEGGFWELGELNGQNIWASGTKMAPFDKPFHFVLNVATGGNFFPDSCVNGAYDKPWYAGEPTSMRSFWEARDLWLPTWNAETEQNEMLIDYIRVYEI</sequence>
<dbReference type="GO" id="GO:0004553">
    <property type="term" value="F:hydrolase activity, hydrolyzing O-glycosyl compounds"/>
    <property type="evidence" value="ECO:0007669"/>
    <property type="project" value="InterPro"/>
</dbReference>
<dbReference type="InterPro" id="IPR000757">
    <property type="entry name" value="Beta-glucanase-like"/>
</dbReference>
<feature type="chain" id="PRO_5041729068" description="GH16 domain-containing protein" evidence="2">
    <location>
        <begin position="29"/>
        <end position="355"/>
    </location>
</feature>
<dbReference type="EMBL" id="JAVRJZ010000015">
    <property type="protein sequence ID" value="KAK2711976.1"/>
    <property type="molecule type" value="Genomic_DNA"/>
</dbReference>
<dbReference type="AlphaFoldDB" id="A0AA88HTX5"/>
<organism evidence="4 5">
    <name type="scientific">Artemia franciscana</name>
    <name type="common">Brine shrimp</name>
    <name type="synonym">Artemia sanfranciscana</name>
    <dbReference type="NCBI Taxonomy" id="6661"/>
    <lineage>
        <taxon>Eukaryota</taxon>
        <taxon>Metazoa</taxon>
        <taxon>Ecdysozoa</taxon>
        <taxon>Arthropoda</taxon>
        <taxon>Crustacea</taxon>
        <taxon>Branchiopoda</taxon>
        <taxon>Anostraca</taxon>
        <taxon>Artemiidae</taxon>
        <taxon>Artemia</taxon>
    </lineage>
</organism>
<evidence type="ECO:0000259" key="3">
    <source>
        <dbReference type="PROSITE" id="PS51762"/>
    </source>
</evidence>